<evidence type="ECO:0008006" key="4">
    <source>
        <dbReference type="Google" id="ProtNLM"/>
    </source>
</evidence>
<dbReference type="PANTHER" id="PTHR47331:SF3">
    <property type="match status" value="1"/>
</dbReference>
<keyword evidence="3" id="KW-1185">Reference proteome</keyword>
<dbReference type="Pfam" id="PF03564">
    <property type="entry name" value="DUF1759"/>
    <property type="match status" value="1"/>
</dbReference>
<evidence type="ECO:0000313" key="2">
    <source>
        <dbReference type="EMBL" id="KAL1250809.1"/>
    </source>
</evidence>
<protein>
    <recommendedName>
        <fullName evidence="4">CCHC-type domain-containing protein</fullName>
    </recommendedName>
</protein>
<evidence type="ECO:0000256" key="1">
    <source>
        <dbReference type="SAM" id="MobiDB-lite"/>
    </source>
</evidence>
<reference evidence="2 3" key="1">
    <citation type="submission" date="2023-09" db="EMBL/GenBank/DDBJ databases">
        <authorList>
            <person name="Wang M."/>
        </authorList>
    </citation>
    <scope>NUCLEOTIDE SEQUENCE [LARGE SCALE GENOMIC DNA]</scope>
    <source>
        <strain evidence="2">GT-2023</strain>
        <tissue evidence="2">Liver</tissue>
    </source>
</reference>
<feature type="region of interest" description="Disordered" evidence="1">
    <location>
        <begin position="1"/>
        <end position="25"/>
    </location>
</feature>
<gene>
    <name evidence="2" type="ORF">QQF64_018605</name>
</gene>
<sequence>MAALQAHQKMLQRKHALQKEEENLRRKKEQIKLDTKIAVSMAKMKVRSEPSEIINPFETRAPQIKNTGTKYLDSNVERFLPSSSHAPSHYLIQTQVAPENSKFFSPLTIQQQQQIVPSKSRPTHSAVPSSISHDGRHENGSSLQDDLKEANILKLIDKQNEIAALLVQQNNLSSLPPKEVLFDGDPLHYHDFMRTFEEVVEKKSSGYVDCLHFLEQYTRGQAKELVRSCQHMIPSQGYIRAKALLKEHFGNEVRIASAYMEKALSWKTIKSEDAKALQDYGLFLRSCCNAMNNICYMNELNLATNMQVILRKLPYKLREKWRIVAYDLQERRNDQAYFSDIADFIERQVKIVMDPVFGNIQDVLPSGGRNLNTRSLLPKSRSSCATTVTATPRVKECSQTFVNKCLFCEGEHNLDSCNKLAGKSHGEKMSFLKKGICFGCLCIGHISRDCKERSVCKICHLKHPSLLHILLPEKKSTQYGRDTESKPTVGSALVSIQSGGLIGAGRDNCALSIVLVCVKSKKGSKVVTTYAFLDSGSSASFCTESLMTKLNLSAKKVNILMRTMNQDKSISCHVLKDLEVSGLNQEHFCALPEVYTQKTMPADKSNIATQNDLACWPHLSHICLPSIDAGVELLIGANVPEALEPWQIICSQDNGPYAIRTMFGWAVNGPVK</sequence>
<dbReference type="PANTHER" id="PTHR47331">
    <property type="entry name" value="PHD-TYPE DOMAIN-CONTAINING PROTEIN"/>
    <property type="match status" value="1"/>
</dbReference>
<accession>A0ABR3LGK5</accession>
<name>A0ABR3LGK5_9TELE</name>
<dbReference type="Proteomes" id="UP001558613">
    <property type="component" value="Unassembled WGS sequence"/>
</dbReference>
<feature type="region of interest" description="Disordered" evidence="1">
    <location>
        <begin position="113"/>
        <end position="143"/>
    </location>
</feature>
<comment type="caution">
    <text evidence="2">The sequence shown here is derived from an EMBL/GenBank/DDBJ whole genome shotgun (WGS) entry which is preliminary data.</text>
</comment>
<organism evidence="2 3">
    <name type="scientific">Cirrhinus molitorella</name>
    <name type="common">mud carp</name>
    <dbReference type="NCBI Taxonomy" id="172907"/>
    <lineage>
        <taxon>Eukaryota</taxon>
        <taxon>Metazoa</taxon>
        <taxon>Chordata</taxon>
        <taxon>Craniata</taxon>
        <taxon>Vertebrata</taxon>
        <taxon>Euteleostomi</taxon>
        <taxon>Actinopterygii</taxon>
        <taxon>Neopterygii</taxon>
        <taxon>Teleostei</taxon>
        <taxon>Ostariophysi</taxon>
        <taxon>Cypriniformes</taxon>
        <taxon>Cyprinidae</taxon>
        <taxon>Labeoninae</taxon>
        <taxon>Labeonini</taxon>
        <taxon>Cirrhinus</taxon>
    </lineage>
</organism>
<evidence type="ECO:0000313" key="3">
    <source>
        <dbReference type="Proteomes" id="UP001558613"/>
    </source>
</evidence>
<proteinExistence type="predicted"/>
<dbReference type="InterPro" id="IPR005312">
    <property type="entry name" value="DUF1759"/>
</dbReference>
<dbReference type="EMBL" id="JAYMGO010000022">
    <property type="protein sequence ID" value="KAL1250809.1"/>
    <property type="molecule type" value="Genomic_DNA"/>
</dbReference>
<feature type="compositionally biased region" description="Basic and acidic residues" evidence="1">
    <location>
        <begin position="133"/>
        <end position="143"/>
    </location>
</feature>